<keyword evidence="2 6" id="KW-0812">Transmembrane</keyword>
<feature type="transmembrane region" description="Helical" evidence="6">
    <location>
        <begin position="77"/>
        <end position="98"/>
    </location>
</feature>
<dbReference type="PROSITE" id="PS50261">
    <property type="entry name" value="G_PROTEIN_RECEP_F2_4"/>
    <property type="match status" value="1"/>
</dbReference>
<dbReference type="Gene3D" id="1.20.1070.10">
    <property type="entry name" value="Rhodopsin 7-helix transmembrane proteins"/>
    <property type="match status" value="1"/>
</dbReference>
<feature type="transmembrane region" description="Helical" evidence="6">
    <location>
        <begin position="43"/>
        <end position="65"/>
    </location>
</feature>
<sequence length="432" mass="48997">MTTVVDTLATICRASSVLSIICTLFIFTTFAACPYFRKPINRLILYASFGNFVANIATTISVIGLPQYGGSLVLCRWQAFVGQMFVPADALWVLAMALNVHLTIFRHYTPQRLRKLEPWYFAIIYAISATPAVVYLVLDLPPYNKGTIGPAGLWCWVSERYEWARFAFLYIPLWCIAFGAMGIYARVAFLILRNMRILRSFSISTFSLKTFLQQHQVSHSSTENEEHTDGRRSVPKPTPVSNVAELHIPPTDIIGQLEISSPTELRTNSETELRPIRYYQSRSFVAAGNENPNTKTGPDTTTEVDLEQAEPVANRNSHMSISENRTGSVYPEVRTSRRTENKAAWNYTKVAFLMYTALLIVWVPPTANRIYDYSTGRSSFALEAITAAAVPLQGFWNFTVYVATSVVQCRRAWNDTRDWFRAINWRAPFKSR</sequence>
<keyword evidence="4 6" id="KW-0472">Membrane</keyword>
<proteinExistence type="predicted"/>
<name>A0ABQ8GH92_9PEZI</name>
<feature type="compositionally biased region" description="Basic and acidic residues" evidence="5">
    <location>
        <begin position="222"/>
        <end position="232"/>
    </location>
</feature>
<evidence type="ECO:0000313" key="8">
    <source>
        <dbReference type="EMBL" id="KAH7053294.1"/>
    </source>
</evidence>
<feature type="transmembrane region" description="Helical" evidence="6">
    <location>
        <begin position="119"/>
        <end position="138"/>
    </location>
</feature>
<feature type="transmembrane region" description="Helical" evidence="6">
    <location>
        <begin position="344"/>
        <end position="364"/>
    </location>
</feature>
<dbReference type="InterPro" id="IPR017981">
    <property type="entry name" value="GPCR_2-like_7TM"/>
</dbReference>
<feature type="domain" description="G-protein coupled receptors family 2 profile 2" evidence="7">
    <location>
        <begin position="5"/>
        <end position="173"/>
    </location>
</feature>
<accession>A0ABQ8GH92</accession>
<comment type="caution">
    <text evidence="8">The sequence shown here is derived from an EMBL/GenBank/DDBJ whole genome shotgun (WGS) entry which is preliminary data.</text>
</comment>
<evidence type="ECO:0000256" key="1">
    <source>
        <dbReference type="ARBA" id="ARBA00004141"/>
    </source>
</evidence>
<keyword evidence="3 6" id="KW-1133">Transmembrane helix</keyword>
<feature type="transmembrane region" description="Helical" evidence="6">
    <location>
        <begin position="384"/>
        <end position="407"/>
    </location>
</feature>
<feature type="transmembrane region" description="Helical" evidence="6">
    <location>
        <begin position="167"/>
        <end position="192"/>
    </location>
</feature>
<evidence type="ECO:0000256" key="4">
    <source>
        <dbReference type="ARBA" id="ARBA00023136"/>
    </source>
</evidence>
<dbReference type="EMBL" id="JAGTJR010000010">
    <property type="protein sequence ID" value="KAH7053294.1"/>
    <property type="molecule type" value="Genomic_DNA"/>
</dbReference>
<evidence type="ECO:0000256" key="3">
    <source>
        <dbReference type="ARBA" id="ARBA00022989"/>
    </source>
</evidence>
<protein>
    <recommendedName>
        <fullName evidence="7">G-protein coupled receptors family 2 profile 2 domain-containing protein</fullName>
    </recommendedName>
</protein>
<evidence type="ECO:0000256" key="2">
    <source>
        <dbReference type="ARBA" id="ARBA00022692"/>
    </source>
</evidence>
<evidence type="ECO:0000259" key="7">
    <source>
        <dbReference type="PROSITE" id="PS50261"/>
    </source>
</evidence>
<dbReference type="PANTHER" id="PTHR23112:SF0">
    <property type="entry name" value="TRANSMEMBRANE PROTEIN 116"/>
    <property type="match status" value="1"/>
</dbReference>
<feature type="transmembrane region" description="Helical" evidence="6">
    <location>
        <begin position="16"/>
        <end position="36"/>
    </location>
</feature>
<gene>
    <name evidence="8" type="ORF">B0J12DRAFT_659400</name>
</gene>
<comment type="subcellular location">
    <subcellularLocation>
        <location evidence="1">Membrane</location>
        <topology evidence="1">Multi-pass membrane protein</topology>
    </subcellularLocation>
</comment>
<evidence type="ECO:0000313" key="9">
    <source>
        <dbReference type="Proteomes" id="UP000774617"/>
    </source>
</evidence>
<dbReference type="Pfam" id="PF05462">
    <property type="entry name" value="Dicty_CAR"/>
    <property type="match status" value="1"/>
</dbReference>
<dbReference type="Proteomes" id="UP000774617">
    <property type="component" value="Unassembled WGS sequence"/>
</dbReference>
<keyword evidence="9" id="KW-1185">Reference proteome</keyword>
<reference evidence="8 9" key="1">
    <citation type="journal article" date="2021" name="Nat. Commun.">
        <title>Genetic determinants of endophytism in the Arabidopsis root mycobiome.</title>
        <authorList>
            <person name="Mesny F."/>
            <person name="Miyauchi S."/>
            <person name="Thiergart T."/>
            <person name="Pickel B."/>
            <person name="Atanasova L."/>
            <person name="Karlsson M."/>
            <person name="Huettel B."/>
            <person name="Barry K.W."/>
            <person name="Haridas S."/>
            <person name="Chen C."/>
            <person name="Bauer D."/>
            <person name="Andreopoulos W."/>
            <person name="Pangilinan J."/>
            <person name="LaButti K."/>
            <person name="Riley R."/>
            <person name="Lipzen A."/>
            <person name="Clum A."/>
            <person name="Drula E."/>
            <person name="Henrissat B."/>
            <person name="Kohler A."/>
            <person name="Grigoriev I.V."/>
            <person name="Martin F.M."/>
            <person name="Hacquard S."/>
        </authorList>
    </citation>
    <scope>NUCLEOTIDE SEQUENCE [LARGE SCALE GENOMIC DNA]</scope>
    <source>
        <strain evidence="8 9">MPI-SDFR-AT-0080</strain>
    </source>
</reference>
<feature type="region of interest" description="Disordered" evidence="5">
    <location>
        <begin position="217"/>
        <end position="245"/>
    </location>
</feature>
<evidence type="ECO:0000256" key="5">
    <source>
        <dbReference type="SAM" id="MobiDB-lite"/>
    </source>
</evidence>
<evidence type="ECO:0000256" key="6">
    <source>
        <dbReference type="SAM" id="Phobius"/>
    </source>
</evidence>
<dbReference type="SUPFAM" id="SSF81321">
    <property type="entry name" value="Family A G protein-coupled receptor-like"/>
    <property type="match status" value="1"/>
</dbReference>
<dbReference type="PANTHER" id="PTHR23112">
    <property type="entry name" value="G PROTEIN-COUPLED RECEPTOR 157-RELATED"/>
    <property type="match status" value="1"/>
</dbReference>
<organism evidence="8 9">
    <name type="scientific">Macrophomina phaseolina</name>
    <dbReference type="NCBI Taxonomy" id="35725"/>
    <lineage>
        <taxon>Eukaryota</taxon>
        <taxon>Fungi</taxon>
        <taxon>Dikarya</taxon>
        <taxon>Ascomycota</taxon>
        <taxon>Pezizomycotina</taxon>
        <taxon>Dothideomycetes</taxon>
        <taxon>Dothideomycetes incertae sedis</taxon>
        <taxon>Botryosphaeriales</taxon>
        <taxon>Botryosphaeriaceae</taxon>
        <taxon>Macrophomina</taxon>
    </lineage>
</organism>